<dbReference type="EMBL" id="CP054160">
    <property type="protein sequence ID" value="QXT42552.1"/>
    <property type="molecule type" value="Genomic_DNA"/>
</dbReference>
<evidence type="ECO:0000313" key="2">
    <source>
        <dbReference type="EMBL" id="QXT42552.1"/>
    </source>
</evidence>
<evidence type="ECO:0000256" key="1">
    <source>
        <dbReference type="SAM" id="Phobius"/>
    </source>
</evidence>
<evidence type="ECO:0000313" key="3">
    <source>
        <dbReference type="Proteomes" id="UP000503464"/>
    </source>
</evidence>
<reference evidence="3" key="1">
    <citation type="submission" date="2020-03" db="EMBL/GenBank/DDBJ databases">
        <title>Genome sequences of seven Enterobacteriaceae strains isolated from Canadian wastewater treatment facilities.</title>
        <authorList>
            <person name="Huang H."/>
            <person name="Chmara J.T."/>
            <person name="Duceppe M.-O."/>
        </authorList>
    </citation>
    <scope>NUCLEOTIDE SEQUENCE [LARGE SCALE GENOMIC DNA]</scope>
    <source>
        <strain evidence="3">Biosolid 3</strain>
    </source>
</reference>
<proteinExistence type="predicted"/>
<keyword evidence="1" id="KW-0812">Transmembrane</keyword>
<dbReference type="Proteomes" id="UP000503464">
    <property type="component" value="Chromosome"/>
</dbReference>
<gene>
    <name evidence="2" type="ORF">G9399_27370</name>
</gene>
<name>A0AAE7VJ30_SERFO</name>
<organism evidence="2 3">
    <name type="scientific">Serratia fonticola</name>
    <dbReference type="NCBI Taxonomy" id="47917"/>
    <lineage>
        <taxon>Bacteria</taxon>
        <taxon>Pseudomonadati</taxon>
        <taxon>Pseudomonadota</taxon>
        <taxon>Gammaproteobacteria</taxon>
        <taxon>Enterobacterales</taxon>
        <taxon>Yersiniaceae</taxon>
        <taxon>Serratia</taxon>
    </lineage>
</organism>
<sequence length="243" mass="27725">MHRRLTPVRYSNPTIREHLVSQYLLGTLSLKTRRRLEFLMAQDIAWYELVIQWHSHLSGLEPMISEPPPSWVWGNIEATLGKQEKVHFGNRLWSNKWPTFSLACAVLLFLFSSSMLLMTEPKIATPSYIAVMSSPEKSDYFVLMAYKGDKPGKSSMRLKWNARRHLSGANMETAMLWAKDKDTGQLTLLGRFANLQGPQPKLLTQNEWRSVKNSSELFITANNSHDSTVLFKGICIELSASPI</sequence>
<dbReference type="RefSeq" id="WP_221035282.1">
    <property type="nucleotide sequence ID" value="NZ_CP054160.3"/>
</dbReference>
<feature type="transmembrane region" description="Helical" evidence="1">
    <location>
        <begin position="100"/>
        <end position="118"/>
    </location>
</feature>
<dbReference type="AlphaFoldDB" id="A0AAE7VJ30"/>
<protein>
    <submittedName>
        <fullName evidence="2">Uncharacterized protein</fullName>
    </submittedName>
</protein>
<keyword evidence="1" id="KW-1133">Transmembrane helix</keyword>
<keyword evidence="1" id="KW-0472">Membrane</keyword>
<accession>A0AAE7VJ30</accession>